<keyword evidence="4" id="KW-0804">Transcription</keyword>
<evidence type="ECO:0000256" key="1">
    <source>
        <dbReference type="ARBA" id="ARBA00004123"/>
    </source>
</evidence>
<sequence>LELTDQFEWDLACKRNHPERFAERLCHDLRLPPEFVTAIAHAIREQLHMYAKSLLLLDHRFDGAPFDHEELAACFLPPLVPCATAVRSLEQS</sequence>
<dbReference type="Proteomes" id="UP000274922">
    <property type="component" value="Unassembled WGS sequence"/>
</dbReference>
<dbReference type="InterPro" id="IPR006939">
    <property type="entry name" value="SNF5"/>
</dbReference>
<evidence type="ECO:0000256" key="2">
    <source>
        <dbReference type="ARBA" id="ARBA00010239"/>
    </source>
</evidence>
<dbReference type="AlphaFoldDB" id="A0A4P9XD27"/>
<keyword evidence="3" id="KW-0805">Transcription regulation</keyword>
<dbReference type="Pfam" id="PF04855">
    <property type="entry name" value="SNF5"/>
    <property type="match status" value="1"/>
</dbReference>
<comment type="subcellular location">
    <subcellularLocation>
        <location evidence="1">Nucleus</location>
    </subcellularLocation>
</comment>
<gene>
    <name evidence="6" type="ORF">CXG81DRAFT_4663</name>
</gene>
<dbReference type="EMBL" id="ML014129">
    <property type="protein sequence ID" value="RKP03080.1"/>
    <property type="molecule type" value="Genomic_DNA"/>
</dbReference>
<comment type="similarity">
    <text evidence="2">Belongs to the SNF5 family.</text>
</comment>
<dbReference type="GO" id="GO:0006338">
    <property type="term" value="P:chromatin remodeling"/>
    <property type="evidence" value="ECO:0007669"/>
    <property type="project" value="InterPro"/>
</dbReference>
<evidence type="ECO:0000313" key="6">
    <source>
        <dbReference type="EMBL" id="RKP03080.1"/>
    </source>
</evidence>
<keyword evidence="5" id="KW-0539">Nucleus</keyword>
<feature type="non-terminal residue" evidence="6">
    <location>
        <position position="1"/>
    </location>
</feature>
<proteinExistence type="inferred from homology"/>
<dbReference type="GO" id="GO:0000228">
    <property type="term" value="C:nuclear chromosome"/>
    <property type="evidence" value="ECO:0007669"/>
    <property type="project" value="InterPro"/>
</dbReference>
<dbReference type="STRING" id="1555241.A0A4P9XD27"/>
<evidence type="ECO:0000256" key="3">
    <source>
        <dbReference type="ARBA" id="ARBA00023015"/>
    </source>
</evidence>
<dbReference type="PANTHER" id="PTHR10019">
    <property type="entry name" value="SNF5"/>
    <property type="match status" value="1"/>
</dbReference>
<evidence type="ECO:0000313" key="7">
    <source>
        <dbReference type="Proteomes" id="UP000274922"/>
    </source>
</evidence>
<accession>A0A4P9XD27</accession>
<reference evidence="7" key="1">
    <citation type="journal article" date="2018" name="Nat. Microbiol.">
        <title>Leveraging single-cell genomics to expand the fungal tree of life.</title>
        <authorList>
            <person name="Ahrendt S.R."/>
            <person name="Quandt C.A."/>
            <person name="Ciobanu D."/>
            <person name="Clum A."/>
            <person name="Salamov A."/>
            <person name="Andreopoulos B."/>
            <person name="Cheng J.F."/>
            <person name="Woyke T."/>
            <person name="Pelin A."/>
            <person name="Henrissat B."/>
            <person name="Reynolds N.K."/>
            <person name="Benny G.L."/>
            <person name="Smith M.E."/>
            <person name="James T.Y."/>
            <person name="Grigoriev I.V."/>
        </authorList>
    </citation>
    <scope>NUCLEOTIDE SEQUENCE [LARGE SCALE GENOMIC DNA]</scope>
    <source>
        <strain evidence="7">ATCC 52028</strain>
    </source>
</reference>
<keyword evidence="7" id="KW-1185">Reference proteome</keyword>
<dbReference type="OrthoDB" id="515064at2759"/>
<evidence type="ECO:0000256" key="5">
    <source>
        <dbReference type="ARBA" id="ARBA00023242"/>
    </source>
</evidence>
<evidence type="ECO:0000256" key="4">
    <source>
        <dbReference type="ARBA" id="ARBA00023163"/>
    </source>
</evidence>
<feature type="non-terminal residue" evidence="6">
    <location>
        <position position="92"/>
    </location>
</feature>
<protein>
    <submittedName>
        <fullName evidence="6">Uncharacterized protein</fullName>
    </submittedName>
</protein>
<name>A0A4P9XD27_9FUNG</name>
<organism evidence="6 7">
    <name type="scientific">Caulochytrium protostelioides</name>
    <dbReference type="NCBI Taxonomy" id="1555241"/>
    <lineage>
        <taxon>Eukaryota</taxon>
        <taxon>Fungi</taxon>
        <taxon>Fungi incertae sedis</taxon>
        <taxon>Chytridiomycota</taxon>
        <taxon>Chytridiomycota incertae sedis</taxon>
        <taxon>Chytridiomycetes</taxon>
        <taxon>Caulochytriales</taxon>
        <taxon>Caulochytriaceae</taxon>
        <taxon>Caulochytrium</taxon>
    </lineage>
</organism>